<evidence type="ECO:0000259" key="4">
    <source>
        <dbReference type="PROSITE" id="PS51118"/>
    </source>
</evidence>
<dbReference type="PROSITE" id="PS51118">
    <property type="entry name" value="HTH_HXLR"/>
    <property type="match status" value="1"/>
</dbReference>
<dbReference type="Proteomes" id="UP001609821">
    <property type="component" value="Unassembled WGS sequence"/>
</dbReference>
<evidence type="ECO:0000256" key="3">
    <source>
        <dbReference type="ARBA" id="ARBA00023163"/>
    </source>
</evidence>
<keyword evidence="6" id="KW-1185">Reference proteome</keyword>
<organism evidence="5 6">
    <name type="scientific">Pseudomonas kulmbachensis</name>
    <dbReference type="NCBI Taxonomy" id="3043408"/>
    <lineage>
        <taxon>Bacteria</taxon>
        <taxon>Pseudomonadati</taxon>
        <taxon>Pseudomonadota</taxon>
        <taxon>Gammaproteobacteria</taxon>
        <taxon>Pseudomonadales</taxon>
        <taxon>Pseudomonadaceae</taxon>
        <taxon>Pseudomonas</taxon>
    </lineage>
</organism>
<keyword evidence="2" id="KW-0238">DNA-binding</keyword>
<keyword evidence="3" id="KW-0804">Transcription</keyword>
<dbReference type="PANTHER" id="PTHR33204">
    <property type="entry name" value="TRANSCRIPTIONAL REGULATOR, MARR FAMILY"/>
    <property type="match status" value="1"/>
</dbReference>
<name>A0ABW7LTH0_9PSED</name>
<gene>
    <name evidence="5" type="ORF">ACHMWK_02345</name>
</gene>
<dbReference type="Pfam" id="PF01638">
    <property type="entry name" value="HxlR"/>
    <property type="match status" value="1"/>
</dbReference>
<evidence type="ECO:0000313" key="6">
    <source>
        <dbReference type="Proteomes" id="UP001609821"/>
    </source>
</evidence>
<evidence type="ECO:0000313" key="5">
    <source>
        <dbReference type="EMBL" id="MFH6564831.1"/>
    </source>
</evidence>
<comment type="caution">
    <text evidence="5">The sequence shown here is derived from an EMBL/GenBank/DDBJ whole genome shotgun (WGS) entry which is preliminary data.</text>
</comment>
<reference evidence="5 6" key="1">
    <citation type="submission" date="2024-10" db="EMBL/GenBank/DDBJ databases">
        <title>Aeromonas and Pseudomonas from the Cagarras Archipelago, Rio de Janeiro, Brazil.</title>
        <authorList>
            <person name="Canellas A.L.B."/>
            <person name="Laport M.S."/>
        </authorList>
    </citation>
    <scope>NUCLEOTIDE SEQUENCE [LARGE SCALE GENOMIC DNA]</scope>
    <source>
        <strain evidence="5 6">CPF-4</strain>
    </source>
</reference>
<dbReference type="InterPro" id="IPR036390">
    <property type="entry name" value="WH_DNA-bd_sf"/>
</dbReference>
<dbReference type="EMBL" id="JBINXB010000002">
    <property type="protein sequence ID" value="MFH6564831.1"/>
    <property type="molecule type" value="Genomic_DNA"/>
</dbReference>
<evidence type="ECO:0000256" key="1">
    <source>
        <dbReference type="ARBA" id="ARBA00023015"/>
    </source>
</evidence>
<protein>
    <submittedName>
        <fullName evidence="5">Winged helix-turn-helix transcriptional regulator</fullName>
    </submittedName>
</protein>
<accession>A0ABW7LTH0</accession>
<keyword evidence="1" id="KW-0805">Transcription regulation</keyword>
<dbReference type="Gene3D" id="1.10.10.10">
    <property type="entry name" value="Winged helix-like DNA-binding domain superfamily/Winged helix DNA-binding domain"/>
    <property type="match status" value="1"/>
</dbReference>
<dbReference type="InterPro" id="IPR036388">
    <property type="entry name" value="WH-like_DNA-bd_sf"/>
</dbReference>
<feature type="domain" description="HTH hxlR-type" evidence="4">
    <location>
        <begin position="8"/>
        <end position="106"/>
    </location>
</feature>
<dbReference type="InterPro" id="IPR002577">
    <property type="entry name" value="HTH_HxlR"/>
</dbReference>
<dbReference type="RefSeq" id="WP_261741982.1">
    <property type="nucleotide sequence ID" value="NZ_CAVMKE010000006.1"/>
</dbReference>
<proteinExistence type="predicted"/>
<dbReference type="SUPFAM" id="SSF46785">
    <property type="entry name" value="Winged helix' DNA-binding domain"/>
    <property type="match status" value="1"/>
</dbReference>
<evidence type="ECO:0000256" key="2">
    <source>
        <dbReference type="ARBA" id="ARBA00023125"/>
    </source>
</evidence>
<sequence>MKDNISGCSVEEAMRLLGGRWRLLLASYLLDGPKRFNALRRDIPAISQRMLTIDLRALEEAGLVKRTVFPTVPVTVEYELTVDGRRLEPVVEVMKQFGLWVKSRPPLDSVCPAHLASVSGVSSDAAVAG</sequence>